<evidence type="ECO:0000256" key="2">
    <source>
        <dbReference type="ARBA" id="ARBA00022723"/>
    </source>
</evidence>
<organism evidence="6 7">
    <name type="scientific">Novipirellula artificiosorum</name>
    <dbReference type="NCBI Taxonomy" id="2528016"/>
    <lineage>
        <taxon>Bacteria</taxon>
        <taxon>Pseudomonadati</taxon>
        <taxon>Planctomycetota</taxon>
        <taxon>Planctomycetia</taxon>
        <taxon>Pirellulales</taxon>
        <taxon>Pirellulaceae</taxon>
        <taxon>Novipirellula</taxon>
    </lineage>
</organism>
<evidence type="ECO:0000259" key="5">
    <source>
        <dbReference type="Pfam" id="PF00884"/>
    </source>
</evidence>
<dbReference type="SUPFAM" id="SSF53649">
    <property type="entry name" value="Alkaline phosphatase-like"/>
    <property type="match status" value="1"/>
</dbReference>
<dbReference type="InterPro" id="IPR017850">
    <property type="entry name" value="Alkaline_phosphatase_core_sf"/>
</dbReference>
<keyword evidence="2" id="KW-0479">Metal-binding</keyword>
<accession>A0A5C6D528</accession>
<gene>
    <name evidence="6" type="primary">atsA_109</name>
    <name evidence="6" type="ORF">Poly41_57380</name>
</gene>
<dbReference type="InterPro" id="IPR000917">
    <property type="entry name" value="Sulfatase_N"/>
</dbReference>
<evidence type="ECO:0000256" key="1">
    <source>
        <dbReference type="ARBA" id="ARBA00008779"/>
    </source>
</evidence>
<evidence type="ECO:0000256" key="3">
    <source>
        <dbReference type="ARBA" id="ARBA00022801"/>
    </source>
</evidence>
<dbReference type="Pfam" id="PF00884">
    <property type="entry name" value="Sulfatase"/>
    <property type="match status" value="1"/>
</dbReference>
<dbReference type="InterPro" id="IPR050738">
    <property type="entry name" value="Sulfatase"/>
</dbReference>
<keyword evidence="4" id="KW-0106">Calcium</keyword>
<dbReference type="GO" id="GO:0004065">
    <property type="term" value="F:arylsulfatase activity"/>
    <property type="evidence" value="ECO:0007669"/>
    <property type="project" value="UniProtKB-EC"/>
</dbReference>
<comment type="caution">
    <text evidence="6">The sequence shown here is derived from an EMBL/GenBank/DDBJ whole genome shotgun (WGS) entry which is preliminary data.</text>
</comment>
<dbReference type="Proteomes" id="UP000319143">
    <property type="component" value="Unassembled WGS sequence"/>
</dbReference>
<dbReference type="PROSITE" id="PS00523">
    <property type="entry name" value="SULFATASE_1"/>
    <property type="match status" value="1"/>
</dbReference>
<name>A0A5C6D528_9BACT</name>
<keyword evidence="7" id="KW-1185">Reference proteome</keyword>
<proteinExistence type="inferred from homology"/>
<reference evidence="6 7" key="1">
    <citation type="submission" date="2019-02" db="EMBL/GenBank/DDBJ databases">
        <title>Deep-cultivation of Planctomycetes and their phenomic and genomic characterization uncovers novel biology.</title>
        <authorList>
            <person name="Wiegand S."/>
            <person name="Jogler M."/>
            <person name="Boedeker C."/>
            <person name="Pinto D."/>
            <person name="Vollmers J."/>
            <person name="Rivas-Marin E."/>
            <person name="Kohn T."/>
            <person name="Peeters S.H."/>
            <person name="Heuer A."/>
            <person name="Rast P."/>
            <person name="Oberbeckmann S."/>
            <person name="Bunk B."/>
            <person name="Jeske O."/>
            <person name="Meyerdierks A."/>
            <person name="Storesund J.E."/>
            <person name="Kallscheuer N."/>
            <person name="Luecker S."/>
            <person name="Lage O.M."/>
            <person name="Pohl T."/>
            <person name="Merkel B.J."/>
            <person name="Hornburger P."/>
            <person name="Mueller R.-W."/>
            <person name="Bruemmer F."/>
            <person name="Labrenz M."/>
            <person name="Spormann A.M."/>
            <person name="Op Den Camp H."/>
            <person name="Overmann J."/>
            <person name="Amann R."/>
            <person name="Jetten M.S.M."/>
            <person name="Mascher T."/>
            <person name="Medema M.H."/>
            <person name="Devos D.P."/>
            <person name="Kaster A.-K."/>
            <person name="Ovreas L."/>
            <person name="Rohde M."/>
            <person name="Galperin M.Y."/>
            <person name="Jogler C."/>
        </authorList>
    </citation>
    <scope>NUCLEOTIDE SEQUENCE [LARGE SCALE GENOMIC DNA]</scope>
    <source>
        <strain evidence="6 7">Poly41</strain>
    </source>
</reference>
<dbReference type="Gene3D" id="3.30.1120.10">
    <property type="match status" value="1"/>
</dbReference>
<dbReference type="InterPro" id="IPR024607">
    <property type="entry name" value="Sulfatase_CS"/>
</dbReference>
<evidence type="ECO:0000313" key="7">
    <source>
        <dbReference type="Proteomes" id="UP000319143"/>
    </source>
</evidence>
<protein>
    <submittedName>
        <fullName evidence="6">Arylsulfatase</fullName>
        <ecNumber evidence="6">3.1.6.1</ecNumber>
    </submittedName>
</protein>
<dbReference type="PANTHER" id="PTHR42693:SF53">
    <property type="entry name" value="ENDO-4-O-SULFATASE"/>
    <property type="match status" value="1"/>
</dbReference>
<keyword evidence="3 6" id="KW-0378">Hydrolase</keyword>
<sequence length="480" mass="53187">MNKIRVVGAVFLVLGWCCVGLCEPTKMPNIVLVMSDDQGWGQVGYMGHPHLQGKTPHMDAMAESGIRFNRFYAAAPVCSPTRASVLTGRVPARTGVPGLHKRLCLQEKTLPQALKKAGYATAHFGKWHLGGVKGSAMPVLPDDPNHPGHYGFDEWLSATNYIEMNPLMTHNGKIVYLEGESSILMVEAAQRFMKTNRDRPFFAVLWYGSPHFPYTALEEDREGLPKSLDPRVANLFGEIIAMDRSIGMLRQGLRDMGLAENTLIWFCSDNGGRDHEPDSVGGLRGFKGSLYEGGIRVPGIIEWPGRIQPMVTDFPASTMDIMPTIVDLLDLPDDSMLDVVDGASLASLLDGKTPDLNRTIPFTSNGTALIEGNYKLFQEGRGKAAKWVLYDLKMDPKETVDISKENPERFEQMVEQAEKMLASVEASAAGMDYPEGKVIQPQRGAEWFAMEEYQALYETFSKLKPGWSPPAKGKMERDQE</sequence>
<dbReference type="EC" id="3.1.6.1" evidence="6"/>
<evidence type="ECO:0000313" key="6">
    <source>
        <dbReference type="EMBL" id="TWU32253.1"/>
    </source>
</evidence>
<dbReference type="AlphaFoldDB" id="A0A5C6D528"/>
<evidence type="ECO:0000256" key="4">
    <source>
        <dbReference type="ARBA" id="ARBA00022837"/>
    </source>
</evidence>
<dbReference type="PANTHER" id="PTHR42693">
    <property type="entry name" value="ARYLSULFATASE FAMILY MEMBER"/>
    <property type="match status" value="1"/>
</dbReference>
<dbReference type="Gene3D" id="3.40.720.10">
    <property type="entry name" value="Alkaline Phosphatase, subunit A"/>
    <property type="match status" value="1"/>
</dbReference>
<feature type="domain" description="Sulfatase N-terminal" evidence="5">
    <location>
        <begin position="28"/>
        <end position="330"/>
    </location>
</feature>
<comment type="similarity">
    <text evidence="1">Belongs to the sulfatase family.</text>
</comment>
<dbReference type="GO" id="GO:0046872">
    <property type="term" value="F:metal ion binding"/>
    <property type="evidence" value="ECO:0007669"/>
    <property type="project" value="UniProtKB-KW"/>
</dbReference>
<dbReference type="EMBL" id="SJPV01000013">
    <property type="protein sequence ID" value="TWU32253.1"/>
    <property type="molecule type" value="Genomic_DNA"/>
</dbReference>